<keyword evidence="2" id="KW-0472">Membrane</keyword>
<organism evidence="3 4">
    <name type="scientific">Pseudonocardia ammonioxydans</name>
    <dbReference type="NCBI Taxonomy" id="260086"/>
    <lineage>
        <taxon>Bacteria</taxon>
        <taxon>Bacillati</taxon>
        <taxon>Actinomycetota</taxon>
        <taxon>Actinomycetes</taxon>
        <taxon>Pseudonocardiales</taxon>
        <taxon>Pseudonocardiaceae</taxon>
        <taxon>Pseudonocardia</taxon>
    </lineage>
</organism>
<evidence type="ECO:0000313" key="3">
    <source>
        <dbReference type="EMBL" id="SFO26614.1"/>
    </source>
</evidence>
<evidence type="ECO:0000313" key="4">
    <source>
        <dbReference type="Proteomes" id="UP000199614"/>
    </source>
</evidence>
<name>A0A1I5FS43_PSUAM</name>
<evidence type="ECO:0000256" key="1">
    <source>
        <dbReference type="SAM" id="MobiDB-lite"/>
    </source>
</evidence>
<dbReference type="STRING" id="260086.SAMN05216207_104035"/>
<dbReference type="RefSeq" id="WP_093352401.1">
    <property type="nucleotide sequence ID" value="NZ_FOUY01000040.1"/>
</dbReference>
<evidence type="ECO:0000256" key="2">
    <source>
        <dbReference type="SAM" id="Phobius"/>
    </source>
</evidence>
<proteinExistence type="predicted"/>
<gene>
    <name evidence="3" type="ORF">SAMN05216207_104035</name>
</gene>
<protein>
    <submittedName>
        <fullName evidence="3">Uncharacterized protein</fullName>
    </submittedName>
</protein>
<feature type="transmembrane region" description="Helical" evidence="2">
    <location>
        <begin position="36"/>
        <end position="54"/>
    </location>
</feature>
<dbReference type="EMBL" id="FOUY01000040">
    <property type="protein sequence ID" value="SFO26614.1"/>
    <property type="molecule type" value="Genomic_DNA"/>
</dbReference>
<reference evidence="3 4" key="1">
    <citation type="submission" date="2016-10" db="EMBL/GenBank/DDBJ databases">
        <authorList>
            <person name="de Groot N.N."/>
        </authorList>
    </citation>
    <scope>NUCLEOTIDE SEQUENCE [LARGE SCALE GENOMIC DNA]</scope>
    <source>
        <strain evidence="3 4">CGMCC 4.1877</strain>
    </source>
</reference>
<feature type="region of interest" description="Disordered" evidence="1">
    <location>
        <begin position="1"/>
        <end position="32"/>
    </location>
</feature>
<dbReference type="Proteomes" id="UP000199614">
    <property type="component" value="Unassembled WGS sequence"/>
</dbReference>
<dbReference type="AlphaFoldDB" id="A0A1I5FS43"/>
<keyword evidence="2" id="KW-0812">Transmembrane</keyword>
<sequence length="83" mass="8522">MHDPGEVGGSTAMSRRRGHPRRDRPPTPVRDPVSRVLGQAIVAVALALALWGLLTGDADLAAGGVTTFACLPAAGLAKVARAR</sequence>
<keyword evidence="4" id="KW-1185">Reference proteome</keyword>
<keyword evidence="2" id="KW-1133">Transmembrane helix</keyword>
<feature type="transmembrane region" description="Helical" evidence="2">
    <location>
        <begin position="60"/>
        <end position="80"/>
    </location>
</feature>
<accession>A0A1I5FS43</accession>